<dbReference type="GO" id="GO:0005737">
    <property type="term" value="C:cytoplasm"/>
    <property type="evidence" value="ECO:0007669"/>
    <property type="project" value="TreeGrafter"/>
</dbReference>
<proteinExistence type="inferred from homology"/>
<dbReference type="Gene3D" id="3.60.130.10">
    <property type="entry name" value="Clavaminate synthase-like"/>
    <property type="match status" value="1"/>
</dbReference>
<dbReference type="PANTHER" id="PTHR30468">
    <property type="entry name" value="ALPHA-KETOGLUTARATE-DEPENDENT SULFONATE DIOXYGENASE"/>
    <property type="match status" value="1"/>
</dbReference>
<dbReference type="GeneID" id="93204991"/>
<dbReference type="InterPro" id="IPR042098">
    <property type="entry name" value="TauD-like_sf"/>
</dbReference>
<sequence length="282" mass="32508">MNTQTALEVRPLTGSCGAELFGVDLSQALSADTVKAIRQALLDHNVIFFREQTLTPEQHRAFTRQFGEVVVNPVYTHVEGYPDIMPVIKEPNDRYNIGDTWHSDMSYMQEPPLGSVLYGRDIPEYGGDTLFANMYLAYDLLPEALRQMIDGRQAYHSDRYLTSRISERNAGRSTRLKADADAKENLALHPMVRTHEETGRKCLYVNFPFTWQIEGLSREESLPLLHQLYAHAARPEFACRFRWRKGSLAFWDNRCTMHYACNDYQGKRREMHRMTIAGGRPQ</sequence>
<keyword evidence="4 7" id="KW-0560">Oxidoreductase</keyword>
<evidence type="ECO:0000256" key="4">
    <source>
        <dbReference type="ARBA" id="ARBA00023002"/>
    </source>
</evidence>
<dbReference type="PANTHER" id="PTHR30468:SF1">
    <property type="entry name" value="ALPHA-KETOGLUTARATE-DEPENDENT SULFONATE DIOXYGENASE"/>
    <property type="match status" value="1"/>
</dbReference>
<evidence type="ECO:0000256" key="3">
    <source>
        <dbReference type="ARBA" id="ARBA00022964"/>
    </source>
</evidence>
<accession>A0A0H3LSA3</accession>
<reference evidence="7 8" key="1">
    <citation type="journal article" date="2003" name="Nat. Genet.">
        <title>Comparative analysis of the genome sequences of Bordetella pertussis, Bordetella parapertussis and Bordetella bronchiseptica.</title>
        <authorList>
            <person name="Parkhill J."/>
            <person name="Sebaihia M."/>
            <person name="Preston A."/>
            <person name="Murphy L.D."/>
            <person name="Thomson N.R."/>
            <person name="Harris D.E."/>
            <person name="Holden M.T.G."/>
            <person name="Churcher C.M."/>
            <person name="Bentley S.D."/>
            <person name="Mungall K.L."/>
            <person name="Cerdeno-Tarraga A.-M."/>
            <person name="Temple L."/>
            <person name="James K.D."/>
            <person name="Harris B."/>
            <person name="Quail M.A."/>
            <person name="Achtman M."/>
            <person name="Atkin R."/>
            <person name="Baker S."/>
            <person name="Basham D."/>
            <person name="Bason N."/>
            <person name="Cherevach I."/>
            <person name="Chillingworth T."/>
            <person name="Collins M."/>
            <person name="Cronin A."/>
            <person name="Davis P."/>
            <person name="Doggett J."/>
            <person name="Feltwell T."/>
            <person name="Goble A."/>
            <person name="Hamlin N."/>
            <person name="Hauser H."/>
            <person name="Holroyd S."/>
            <person name="Jagels K."/>
            <person name="Leather S."/>
            <person name="Moule S."/>
            <person name="Norberczak H."/>
            <person name="O'Neil S."/>
            <person name="Ormond D."/>
            <person name="Price C."/>
            <person name="Rabbinowitsch E."/>
            <person name="Rutter S."/>
            <person name="Sanders M."/>
            <person name="Saunders D."/>
            <person name="Seeger K."/>
            <person name="Sharp S."/>
            <person name="Simmonds M."/>
            <person name="Skelton J."/>
            <person name="Squares R."/>
            <person name="Squares S."/>
            <person name="Stevens K."/>
            <person name="Unwin L."/>
            <person name="Whitehead S."/>
            <person name="Barrell B.G."/>
            <person name="Maskell D.J."/>
        </authorList>
    </citation>
    <scope>NUCLEOTIDE SEQUENCE [LARGE SCALE GENOMIC DNA]</scope>
    <source>
        <strain evidence="7 8">ATCC BAA-588 / NCTC 13252 / RB50</strain>
    </source>
</reference>
<dbReference type="GO" id="GO:0046872">
    <property type="term" value="F:metal ion binding"/>
    <property type="evidence" value="ECO:0007669"/>
    <property type="project" value="UniProtKB-KW"/>
</dbReference>
<evidence type="ECO:0000256" key="2">
    <source>
        <dbReference type="ARBA" id="ARBA00022723"/>
    </source>
</evidence>
<dbReference type="InterPro" id="IPR051323">
    <property type="entry name" value="AtsK-like"/>
</dbReference>
<name>A0A0H3LSA3_BORBR</name>
<evidence type="ECO:0000256" key="1">
    <source>
        <dbReference type="ARBA" id="ARBA00005896"/>
    </source>
</evidence>
<evidence type="ECO:0000259" key="6">
    <source>
        <dbReference type="Pfam" id="PF02668"/>
    </source>
</evidence>
<dbReference type="AlphaFoldDB" id="A0A0H3LSA3"/>
<gene>
    <name evidence="7" type="primary">tauD</name>
    <name evidence="7" type="synonym">ssiD</name>
    <name evidence="7" type="ordered locus">BB3661</name>
</gene>
<dbReference type="GO" id="GO:0006790">
    <property type="term" value="P:sulfur compound metabolic process"/>
    <property type="evidence" value="ECO:0007669"/>
    <property type="project" value="TreeGrafter"/>
</dbReference>
<dbReference type="GO" id="GO:0000908">
    <property type="term" value="F:taurine dioxygenase activity"/>
    <property type="evidence" value="ECO:0007669"/>
    <property type="project" value="UniProtKB-EC"/>
</dbReference>
<dbReference type="EC" id="1.14.11.17" evidence="7"/>
<dbReference type="HOGENOM" id="CLU_036005_2_1_4"/>
<evidence type="ECO:0000313" key="7">
    <source>
        <dbReference type="EMBL" id="CAE35634.1"/>
    </source>
</evidence>
<keyword evidence="3 7" id="KW-0223">Dioxygenase</keyword>
<organism evidence="7 8">
    <name type="scientific">Bordetella bronchiseptica (strain ATCC BAA-588 / NCTC 13252 / RB50)</name>
    <name type="common">Alcaligenes bronchisepticus</name>
    <dbReference type="NCBI Taxonomy" id="257310"/>
    <lineage>
        <taxon>Bacteria</taxon>
        <taxon>Pseudomonadati</taxon>
        <taxon>Pseudomonadota</taxon>
        <taxon>Betaproteobacteria</taxon>
        <taxon>Burkholderiales</taxon>
        <taxon>Alcaligenaceae</taxon>
        <taxon>Bordetella</taxon>
    </lineage>
</organism>
<dbReference type="eggNOG" id="COG2175">
    <property type="taxonomic scope" value="Bacteria"/>
</dbReference>
<keyword evidence="2" id="KW-0479">Metal-binding</keyword>
<evidence type="ECO:0000256" key="5">
    <source>
        <dbReference type="ARBA" id="ARBA00023004"/>
    </source>
</evidence>
<evidence type="ECO:0000313" key="8">
    <source>
        <dbReference type="Proteomes" id="UP000001027"/>
    </source>
</evidence>
<dbReference type="RefSeq" id="WP_003813616.1">
    <property type="nucleotide sequence ID" value="NC_002927.3"/>
</dbReference>
<comment type="similarity">
    <text evidence="1">Belongs to the TfdA dioxygenase family.</text>
</comment>
<feature type="domain" description="TauD/TfdA-like" evidence="6">
    <location>
        <begin position="8"/>
        <end position="275"/>
    </location>
</feature>
<dbReference type="EMBL" id="BX640448">
    <property type="protein sequence ID" value="CAE35634.1"/>
    <property type="molecule type" value="Genomic_DNA"/>
</dbReference>
<protein>
    <submittedName>
        <fullName evidence="7">Alpha-ketoglutarate-dependent taurine dioxygenase</fullName>
        <ecNumber evidence="7">1.14.11.17</ecNumber>
    </submittedName>
</protein>
<dbReference type="SUPFAM" id="SSF51197">
    <property type="entry name" value="Clavaminate synthase-like"/>
    <property type="match status" value="1"/>
</dbReference>
<dbReference type="Pfam" id="PF02668">
    <property type="entry name" value="TauD"/>
    <property type="match status" value="1"/>
</dbReference>
<dbReference type="InterPro" id="IPR003819">
    <property type="entry name" value="TauD/TfdA-like"/>
</dbReference>
<dbReference type="Proteomes" id="UP000001027">
    <property type="component" value="Chromosome"/>
</dbReference>
<dbReference type="KEGG" id="bbr:BB3661"/>
<keyword evidence="5" id="KW-0408">Iron</keyword>